<protein>
    <submittedName>
        <fullName evidence="1">50S ribosomal protein L25</fullName>
    </submittedName>
</protein>
<keyword evidence="1" id="KW-0689">Ribosomal protein</keyword>
<evidence type="ECO:0000313" key="2">
    <source>
        <dbReference type="Proteomes" id="UP001380953"/>
    </source>
</evidence>
<reference evidence="1" key="1">
    <citation type="submission" date="2024-03" db="EMBL/GenBank/DDBJ databases">
        <title>Whole genome sequecning of epiphytes from Marcgravia umbellata leaves.</title>
        <authorList>
            <person name="Kumar G."/>
            <person name="Savka M.A."/>
        </authorList>
    </citation>
    <scope>NUCLEOTIDE SEQUENCE</scope>
    <source>
        <strain evidence="1">RIT_BL5</strain>
    </source>
</reference>
<dbReference type="EMBL" id="JBBKAR010000023">
    <property type="protein sequence ID" value="MEJ8303676.1"/>
    <property type="molecule type" value="Genomic_DNA"/>
</dbReference>
<comment type="caution">
    <text evidence="1">The sequence shown here is derived from an EMBL/GenBank/DDBJ whole genome shotgun (WGS) entry which is preliminary data.</text>
</comment>
<proteinExistence type="predicted"/>
<gene>
    <name evidence="1" type="ORF">WKI47_07055</name>
</gene>
<evidence type="ECO:0000313" key="1">
    <source>
        <dbReference type="EMBL" id="MEJ8303676.1"/>
    </source>
</evidence>
<keyword evidence="1" id="KW-0687">Ribonucleoprotein</keyword>
<name>A0ACC6P9T1_9BACL</name>
<keyword evidence="2" id="KW-1185">Reference proteome</keyword>
<organism evidence="1 2">
    <name type="scientific">Saccharibacillus sacchari</name>
    <dbReference type="NCBI Taxonomy" id="456493"/>
    <lineage>
        <taxon>Bacteria</taxon>
        <taxon>Bacillati</taxon>
        <taxon>Bacillota</taxon>
        <taxon>Bacilli</taxon>
        <taxon>Bacillales</taxon>
        <taxon>Paenibacillaceae</taxon>
        <taxon>Saccharibacillus</taxon>
    </lineage>
</organism>
<accession>A0ACC6P9T1</accession>
<dbReference type="Proteomes" id="UP001380953">
    <property type="component" value="Unassembled WGS sequence"/>
</dbReference>
<sequence>MSKALEAEKRSGFKRSDIRVLRESGRVPAVVYGKKADGIPVHVDAKDLLRHVQRGGADIFSLKIKDGSSSQVMIKDVQRINGRIIHADFIQIDKNTPVRASIAIDYQGEAKGSKEGGIFQTQATELEIEALPDDLPSTLEIDISNLEIGDKLIASDIKLSDKVRLLSSEEEVIASVVVPQVLEEPETEAGEEAEVAPELVGEEKEDEEEKSE</sequence>